<dbReference type="SUPFAM" id="SSF56672">
    <property type="entry name" value="DNA/RNA polymerases"/>
    <property type="match status" value="1"/>
</dbReference>
<dbReference type="GO" id="GO:0071897">
    <property type="term" value="P:DNA biosynthetic process"/>
    <property type="evidence" value="ECO:0007669"/>
    <property type="project" value="UniProtKB-ARBA"/>
</dbReference>
<organism evidence="3 4">
    <name type="scientific">Tenebrio molitor</name>
    <name type="common">Yellow mealworm beetle</name>
    <dbReference type="NCBI Taxonomy" id="7067"/>
    <lineage>
        <taxon>Eukaryota</taxon>
        <taxon>Metazoa</taxon>
        <taxon>Ecdysozoa</taxon>
        <taxon>Arthropoda</taxon>
        <taxon>Hexapoda</taxon>
        <taxon>Insecta</taxon>
        <taxon>Pterygota</taxon>
        <taxon>Neoptera</taxon>
        <taxon>Endopterygota</taxon>
        <taxon>Coleoptera</taxon>
        <taxon>Polyphaga</taxon>
        <taxon>Cucujiformia</taxon>
        <taxon>Tenebrionidae</taxon>
        <taxon>Tenebrio</taxon>
    </lineage>
</organism>
<evidence type="ECO:0000313" key="3">
    <source>
        <dbReference type="EMBL" id="KAH0815568.1"/>
    </source>
</evidence>
<dbReference type="Gene3D" id="3.30.70.270">
    <property type="match status" value="1"/>
</dbReference>
<protein>
    <recommendedName>
        <fullName evidence="2">Transposable element P transposase-like RNase H domain-containing protein</fullName>
    </recommendedName>
</protein>
<gene>
    <name evidence="3" type="ORF">GEV33_007223</name>
</gene>
<sequence>MLPEKQADHSLSFKKTAQVIPEPEAYVEELVGHVEISKLITTNLVKEEHLEPLSALQAKADPLTIPDAAKTKLIHLLQRYRLGCHKTGSIAVCKSNDGSKEERWIENRQYTSFLYNGRSYTYQVLPFGFKTAVGSFSRAMDVVLGTEVREFVVNYDDLLVASENLDEHLEHLRRCRPLKIEYVKESREHILEEKISLDEEIRCLQHTDIIFSNEKRLRIRFDLHMTLIDGKVLNALTDTKSSQACPICGATPKTFQSTTNFSSPVFKARLHTLQYGISPLHAWIRFFECILHIAYRIELRTWQVRGEAQKITFRQRKLEIQKRLWEQMGLNIDKPKANGSALLTPNATSADTPLRRNPQVNATMAVQMTVEQFQEFLRIVRKPLPPNNKNFKHCTTRFEGTRSATDKKAISGLPSRLSGEGNLWWNGVKNQDDTMSLITNESICASKFRIQPQFSRQQNNDPQTEKRPLGSSFLPFNLPLIYPPPPPPLSSLLIDPTTGLIENLETKRNAPGGGKISFFLRAGAEQYPRRPTESAPWTTMDLEWTVVDEMDAALAGVDSPDPRPAVRPPVPRPAILMERPPSGTPQPGSPREEARGTTASSRDPADDTARTQAPAPDRTNVEDATEAFCDEMEHEEWMEDNPYGRGPQAARLLRPKSLCWRNVPLAPDINEHIFEQLQKTVGKLNVRDKYCVLMFDEVALDCGLQYNGGLDCIDGLVDLGIYKNWKQPVCFTFCEHTTPTAVLAILIKDVVRHVRQTGLQVVASISDQGSTNAAAIKALLNDTQEYCERHQVENKFQGFLVDGEEVVDLYDVPHLIKGIRNSLLNNNVCFTEGGVQKEESWEHLLELYRLDQKMGKYSQFFSRTVATAMKARAMTSIDLDPSSEFYLNPQASHTADLFLFFDQLFDSVNGNHLKPPPQKELRGVVTQQSRHVSIWTSAIPILNSMSHGVGNTRPTSSSFISPYKALLVNNLVSPHSIGSNCDEDDSAGVLDTLKEFMKDKQVIDKCDLPVVRRPIYGPVPGQLETGSSLERSYGVWKRRFPGLALGIKLKLPTTQAVVVASAVLHNIACEENENDRHNRLAEKKFPWWKEIQQANLEIQHMSGIEKKD</sequence>
<evidence type="ECO:0000259" key="2">
    <source>
        <dbReference type="Pfam" id="PF21787"/>
    </source>
</evidence>
<feature type="region of interest" description="Disordered" evidence="1">
    <location>
        <begin position="555"/>
        <end position="621"/>
    </location>
</feature>
<evidence type="ECO:0000313" key="4">
    <source>
        <dbReference type="Proteomes" id="UP000719412"/>
    </source>
</evidence>
<dbReference type="Pfam" id="PF21787">
    <property type="entry name" value="TNP-like_RNaseH_N"/>
    <property type="match status" value="1"/>
</dbReference>
<dbReference type="Proteomes" id="UP000719412">
    <property type="component" value="Unassembled WGS sequence"/>
</dbReference>
<dbReference type="AlphaFoldDB" id="A0A8J6HL41"/>
<proteinExistence type="predicted"/>
<dbReference type="InterPro" id="IPR043128">
    <property type="entry name" value="Rev_trsase/Diguanyl_cyclase"/>
</dbReference>
<feature type="compositionally biased region" description="Pro residues" evidence="1">
    <location>
        <begin position="562"/>
        <end position="572"/>
    </location>
</feature>
<dbReference type="InterPro" id="IPR043502">
    <property type="entry name" value="DNA/RNA_pol_sf"/>
</dbReference>
<dbReference type="EMBL" id="JABDTM020022925">
    <property type="protein sequence ID" value="KAH0815568.1"/>
    <property type="molecule type" value="Genomic_DNA"/>
</dbReference>
<name>A0A8J6HL41_TENMO</name>
<comment type="caution">
    <text evidence="3">The sequence shown here is derived from an EMBL/GenBank/DDBJ whole genome shotgun (WGS) entry which is preliminary data.</text>
</comment>
<reference evidence="3" key="2">
    <citation type="submission" date="2021-08" db="EMBL/GenBank/DDBJ databases">
        <authorList>
            <person name="Eriksson T."/>
        </authorList>
    </citation>
    <scope>NUCLEOTIDE SEQUENCE</scope>
    <source>
        <strain evidence="3">Stoneville</strain>
        <tissue evidence="3">Whole head</tissue>
    </source>
</reference>
<accession>A0A8J6HL41</accession>
<feature type="domain" description="Transposable element P transposase-like RNase H" evidence="2">
    <location>
        <begin position="720"/>
        <end position="779"/>
    </location>
</feature>
<dbReference type="InterPro" id="IPR048365">
    <property type="entry name" value="TNP-like_RNaseH_N"/>
</dbReference>
<keyword evidence="4" id="KW-1185">Reference proteome</keyword>
<reference evidence="3" key="1">
    <citation type="journal article" date="2020" name="J Insects Food Feed">
        <title>The yellow mealworm (Tenebrio molitor) genome: a resource for the emerging insects as food and feed industry.</title>
        <authorList>
            <person name="Eriksson T."/>
            <person name="Andere A."/>
            <person name="Kelstrup H."/>
            <person name="Emery V."/>
            <person name="Picard C."/>
        </authorList>
    </citation>
    <scope>NUCLEOTIDE SEQUENCE</scope>
    <source>
        <strain evidence="3">Stoneville</strain>
        <tissue evidence="3">Whole head</tissue>
    </source>
</reference>
<evidence type="ECO:0000256" key="1">
    <source>
        <dbReference type="SAM" id="MobiDB-lite"/>
    </source>
</evidence>